<evidence type="ECO:0000313" key="1">
    <source>
        <dbReference type="EMBL" id="CAG6495829.1"/>
    </source>
</evidence>
<proteinExistence type="predicted"/>
<sequence>MLNFDNSFLPNLSHSTKLHICFKIRFNAFLVLKDIAFERLIFYSRAIIIQILLKLALPEMSVCPCFEWIGFNFGLRIYSISKLGPFLKVFVKQVSPFCSYFLSDFVKIESIQESVQTRLSEVRTKISKQMVDFF</sequence>
<accession>A0A8D8CNA2</accession>
<name>A0A8D8CNA2_CULPI</name>
<reference evidence="1" key="1">
    <citation type="submission" date="2021-05" db="EMBL/GenBank/DDBJ databases">
        <authorList>
            <person name="Alioto T."/>
            <person name="Alioto T."/>
            <person name="Gomez Garrido J."/>
        </authorList>
    </citation>
    <scope>NUCLEOTIDE SEQUENCE</scope>
</reference>
<dbReference type="AlphaFoldDB" id="A0A8D8CNA2"/>
<organism evidence="1">
    <name type="scientific">Culex pipiens</name>
    <name type="common">House mosquito</name>
    <dbReference type="NCBI Taxonomy" id="7175"/>
    <lineage>
        <taxon>Eukaryota</taxon>
        <taxon>Metazoa</taxon>
        <taxon>Ecdysozoa</taxon>
        <taxon>Arthropoda</taxon>
        <taxon>Hexapoda</taxon>
        <taxon>Insecta</taxon>
        <taxon>Pterygota</taxon>
        <taxon>Neoptera</taxon>
        <taxon>Endopterygota</taxon>
        <taxon>Diptera</taxon>
        <taxon>Nematocera</taxon>
        <taxon>Culicoidea</taxon>
        <taxon>Culicidae</taxon>
        <taxon>Culicinae</taxon>
        <taxon>Culicini</taxon>
        <taxon>Culex</taxon>
        <taxon>Culex</taxon>
    </lineage>
</organism>
<protein>
    <submittedName>
        <fullName evidence="1">(northern house mosquito) hypothetical protein</fullName>
    </submittedName>
</protein>
<dbReference type="EMBL" id="HBUE01129784">
    <property type="protein sequence ID" value="CAG6495829.1"/>
    <property type="molecule type" value="Transcribed_RNA"/>
</dbReference>